<protein>
    <submittedName>
        <fullName evidence="2">Metal chaperone, involved in Zn homeostasis</fullName>
    </submittedName>
</protein>
<dbReference type="PANTHER" id="PTHR13748">
    <property type="entry name" value="COBW-RELATED"/>
    <property type="match status" value="1"/>
</dbReference>
<dbReference type="InterPro" id="IPR027417">
    <property type="entry name" value="P-loop_NTPase"/>
</dbReference>
<dbReference type="EMBL" id="UOFH01000014">
    <property type="protein sequence ID" value="VAW58526.1"/>
    <property type="molecule type" value="Genomic_DNA"/>
</dbReference>
<reference evidence="2" key="1">
    <citation type="submission" date="2018-06" db="EMBL/GenBank/DDBJ databases">
        <authorList>
            <person name="Zhirakovskaya E."/>
        </authorList>
    </citation>
    <scope>NUCLEOTIDE SEQUENCE</scope>
</reference>
<evidence type="ECO:0000259" key="1">
    <source>
        <dbReference type="Pfam" id="PF02492"/>
    </source>
</evidence>
<dbReference type="InterPro" id="IPR003495">
    <property type="entry name" value="CobW/HypB/UreG_nucleotide-bd"/>
</dbReference>
<dbReference type="GO" id="GO:0005737">
    <property type="term" value="C:cytoplasm"/>
    <property type="evidence" value="ECO:0007669"/>
    <property type="project" value="TreeGrafter"/>
</dbReference>
<gene>
    <name evidence="2" type="ORF">MNBD_GAMMA08-2550</name>
</gene>
<dbReference type="CDD" id="cd03112">
    <property type="entry name" value="CobW-like"/>
    <property type="match status" value="1"/>
</dbReference>
<dbReference type="PANTHER" id="PTHR13748:SF46">
    <property type="entry name" value="ZINC CHAPERONE YEIR"/>
    <property type="match status" value="1"/>
</dbReference>
<dbReference type="InterPro" id="IPR051316">
    <property type="entry name" value="Zinc-reg_GTPase_activator"/>
</dbReference>
<evidence type="ECO:0000313" key="2">
    <source>
        <dbReference type="EMBL" id="VAW58526.1"/>
    </source>
</evidence>
<organism evidence="2">
    <name type="scientific">hydrothermal vent metagenome</name>
    <dbReference type="NCBI Taxonomy" id="652676"/>
    <lineage>
        <taxon>unclassified sequences</taxon>
        <taxon>metagenomes</taxon>
        <taxon>ecological metagenomes</taxon>
    </lineage>
</organism>
<feature type="domain" description="CobW/HypB/UreG nucleotide-binding" evidence="1">
    <location>
        <begin position="6"/>
        <end position="179"/>
    </location>
</feature>
<name>A0A3B0XQA9_9ZZZZ</name>
<proteinExistence type="predicted"/>
<accession>A0A3B0XQA9</accession>
<sequence>MFKNIPTNIISGFLGAGKTTAIQALLKQKPASENWAVIVNEFGKVGIDGALLKNDEVEIKEIPGGCLCCVGSQSLSVGLNNIIRNVKPHRIIIEPTGLGHPKKLIDTLTGEFYQSVLDLKAIINLLDARNLNDERYTTNESFIDQVNLADILIGSKSDTYSENDKYNFMNYASQLKPAKTKVVMLEQGQLKLQWLDLTRLKNRAAAFAESHQHAKNETEISTENNTNWFIVDGFANGYSSVGWKINKVTRFSEKTINKYLSDVFEQTSTERIKGVVFTDKGWLSINCTRLDRQIIRVDEQASSILEIISSSLMDSEKLNKQLKKCVVKTF</sequence>
<dbReference type="SUPFAM" id="SSF52540">
    <property type="entry name" value="P-loop containing nucleoside triphosphate hydrolases"/>
    <property type="match status" value="1"/>
</dbReference>
<dbReference type="Gene3D" id="3.40.50.300">
    <property type="entry name" value="P-loop containing nucleotide triphosphate hydrolases"/>
    <property type="match status" value="1"/>
</dbReference>
<dbReference type="AlphaFoldDB" id="A0A3B0XQA9"/>
<dbReference type="Pfam" id="PF02492">
    <property type="entry name" value="cobW"/>
    <property type="match status" value="1"/>
</dbReference>